<name>A0A098BJY3_9NOCA</name>
<evidence type="ECO:0000313" key="2">
    <source>
        <dbReference type="EMBL" id="CDZ89069.1"/>
    </source>
</evidence>
<dbReference type="AlphaFoldDB" id="A0A098BJY3"/>
<accession>A0A098BJY3</accession>
<evidence type="ECO:0000313" key="3">
    <source>
        <dbReference type="Proteomes" id="UP000042997"/>
    </source>
</evidence>
<evidence type="ECO:0000256" key="1">
    <source>
        <dbReference type="SAM" id="Phobius"/>
    </source>
</evidence>
<feature type="transmembrane region" description="Helical" evidence="1">
    <location>
        <begin position="12"/>
        <end position="29"/>
    </location>
</feature>
<sequence length="114" mass="11507">MFIKNPAARKAVYAVLAALGAGAVAYGLIDQSTASMLVAAVGSLLVGQSALAGGNITPRVPVEDVREQVQSAVQEAVGPVVSQVPNVVGDVVAQAQAGVDAARAELERRIGMGR</sequence>
<feature type="transmembrane region" description="Helical" evidence="1">
    <location>
        <begin position="35"/>
        <end position="56"/>
    </location>
</feature>
<protein>
    <recommendedName>
        <fullName evidence="4">Holin</fullName>
    </recommendedName>
</protein>
<evidence type="ECO:0008006" key="4">
    <source>
        <dbReference type="Google" id="ProtNLM"/>
    </source>
</evidence>
<dbReference type="RefSeq" id="WP_040272148.1">
    <property type="nucleotide sequence ID" value="NZ_JAPWIU010000044.1"/>
</dbReference>
<keyword evidence="1" id="KW-0472">Membrane</keyword>
<dbReference type="Proteomes" id="UP000042997">
    <property type="component" value="Unassembled WGS sequence"/>
</dbReference>
<keyword evidence="1" id="KW-1133">Transmembrane helix</keyword>
<keyword evidence="1" id="KW-0812">Transmembrane</keyword>
<gene>
    <name evidence="2" type="ORF">RHRU231_450236</name>
</gene>
<organism evidence="2 3">
    <name type="scientific">Rhodococcus ruber</name>
    <dbReference type="NCBI Taxonomy" id="1830"/>
    <lineage>
        <taxon>Bacteria</taxon>
        <taxon>Bacillati</taxon>
        <taxon>Actinomycetota</taxon>
        <taxon>Actinomycetes</taxon>
        <taxon>Mycobacteriales</taxon>
        <taxon>Nocardiaceae</taxon>
        <taxon>Rhodococcus</taxon>
    </lineage>
</organism>
<proteinExistence type="predicted"/>
<dbReference type="EMBL" id="CCSD01000056">
    <property type="protein sequence ID" value="CDZ89069.1"/>
    <property type="molecule type" value="Genomic_DNA"/>
</dbReference>
<reference evidence="2 3" key="1">
    <citation type="journal article" date="2014" name="Genome Announc.">
        <title>Draft Genome Sequence of Propane- and Butane-Oxidizing Actinobacterium Rhodococcus ruber IEGM 231.</title>
        <authorList>
            <person name="Ivshina I.B."/>
            <person name="Kuyukina M.S."/>
            <person name="Krivoruchko A.V."/>
            <person name="Barbe V."/>
            <person name="Fischer C."/>
        </authorList>
    </citation>
    <scope>NUCLEOTIDE SEQUENCE [LARGE SCALE GENOMIC DNA]</scope>
</reference>